<dbReference type="Pfam" id="PF00692">
    <property type="entry name" value="dUTPase"/>
    <property type="match status" value="1"/>
</dbReference>
<keyword evidence="3" id="KW-0378">Hydrolase</keyword>
<dbReference type="AlphaFoldDB" id="A0A1F8F9W2"/>
<sequence length="143" mass="15755">MKKIKIKRFDKNLPLPEYKTAGAAGFDLTARETTKIEPGTVGYVPVNVAVETPKDCFLVVAARGSTHKSGVLPVHGIGIGDSDFRGDNDEYKIPLLNFTKKSVRIERGTRIGQGIFVKFIKAEWKEVNRMRSKTRGGFGSTGK</sequence>
<evidence type="ECO:0000256" key="3">
    <source>
        <dbReference type="ARBA" id="ARBA00022801"/>
    </source>
</evidence>
<dbReference type="InterPro" id="IPR008181">
    <property type="entry name" value="dUTPase"/>
</dbReference>
<dbReference type="Proteomes" id="UP000178908">
    <property type="component" value="Unassembled WGS sequence"/>
</dbReference>
<dbReference type="SUPFAM" id="SSF51283">
    <property type="entry name" value="dUTPase-like"/>
    <property type="match status" value="1"/>
</dbReference>
<dbReference type="Gene3D" id="2.70.40.10">
    <property type="match status" value="1"/>
</dbReference>
<protein>
    <recommendedName>
        <fullName evidence="2">dUTP diphosphatase</fullName>
        <ecNumber evidence="2">3.6.1.23</ecNumber>
    </recommendedName>
</protein>
<dbReference type="GO" id="GO:0046081">
    <property type="term" value="P:dUTP catabolic process"/>
    <property type="evidence" value="ECO:0007669"/>
    <property type="project" value="InterPro"/>
</dbReference>
<dbReference type="EC" id="3.6.1.23" evidence="2"/>
<comment type="catalytic activity">
    <reaction evidence="5">
        <text>dUTP + H2O = dUMP + diphosphate + H(+)</text>
        <dbReference type="Rhea" id="RHEA:10248"/>
        <dbReference type="ChEBI" id="CHEBI:15377"/>
        <dbReference type="ChEBI" id="CHEBI:15378"/>
        <dbReference type="ChEBI" id="CHEBI:33019"/>
        <dbReference type="ChEBI" id="CHEBI:61555"/>
        <dbReference type="ChEBI" id="CHEBI:246422"/>
        <dbReference type="EC" id="3.6.1.23"/>
    </reaction>
</comment>
<dbReference type="InterPro" id="IPR036157">
    <property type="entry name" value="dUTPase-like_sf"/>
</dbReference>
<feature type="domain" description="dUTPase-like" evidence="6">
    <location>
        <begin position="12"/>
        <end position="142"/>
    </location>
</feature>
<proteinExistence type="inferred from homology"/>
<evidence type="ECO:0000313" key="7">
    <source>
        <dbReference type="EMBL" id="OGN09945.1"/>
    </source>
</evidence>
<evidence type="ECO:0000256" key="1">
    <source>
        <dbReference type="ARBA" id="ARBA00006581"/>
    </source>
</evidence>
<name>A0A1F8F9W2_9BACT</name>
<dbReference type="InterPro" id="IPR033704">
    <property type="entry name" value="dUTPase_trimeric"/>
</dbReference>
<dbReference type="GO" id="GO:0000287">
    <property type="term" value="F:magnesium ion binding"/>
    <property type="evidence" value="ECO:0007669"/>
    <property type="project" value="InterPro"/>
</dbReference>
<dbReference type="CDD" id="cd07557">
    <property type="entry name" value="trimeric_dUTPase"/>
    <property type="match status" value="1"/>
</dbReference>
<gene>
    <name evidence="7" type="ORF">A3C61_03550</name>
</gene>
<evidence type="ECO:0000313" key="8">
    <source>
        <dbReference type="Proteomes" id="UP000178908"/>
    </source>
</evidence>
<dbReference type="InterPro" id="IPR029054">
    <property type="entry name" value="dUTPase-like"/>
</dbReference>
<evidence type="ECO:0000256" key="2">
    <source>
        <dbReference type="ARBA" id="ARBA00012379"/>
    </source>
</evidence>
<evidence type="ECO:0000256" key="4">
    <source>
        <dbReference type="ARBA" id="ARBA00023080"/>
    </source>
</evidence>
<keyword evidence="4" id="KW-0546">Nucleotide metabolism</keyword>
<evidence type="ECO:0000259" key="6">
    <source>
        <dbReference type="Pfam" id="PF00692"/>
    </source>
</evidence>
<dbReference type="GO" id="GO:0004170">
    <property type="term" value="F:dUTP diphosphatase activity"/>
    <property type="evidence" value="ECO:0007669"/>
    <property type="project" value="UniProtKB-EC"/>
</dbReference>
<comment type="caution">
    <text evidence="7">The sequence shown here is derived from an EMBL/GenBank/DDBJ whole genome shotgun (WGS) entry which is preliminary data.</text>
</comment>
<evidence type="ECO:0000256" key="5">
    <source>
        <dbReference type="ARBA" id="ARBA00047686"/>
    </source>
</evidence>
<reference evidence="7 8" key="1">
    <citation type="journal article" date="2016" name="Nat. Commun.">
        <title>Thousands of microbial genomes shed light on interconnected biogeochemical processes in an aquifer system.</title>
        <authorList>
            <person name="Anantharaman K."/>
            <person name="Brown C.T."/>
            <person name="Hug L.A."/>
            <person name="Sharon I."/>
            <person name="Castelle C.J."/>
            <person name="Probst A.J."/>
            <person name="Thomas B.C."/>
            <person name="Singh A."/>
            <person name="Wilkins M.J."/>
            <person name="Karaoz U."/>
            <person name="Brodie E.L."/>
            <person name="Williams K.H."/>
            <person name="Hubbard S.S."/>
            <person name="Banfield J.F."/>
        </authorList>
    </citation>
    <scope>NUCLEOTIDE SEQUENCE [LARGE SCALE GENOMIC DNA]</scope>
</reference>
<organism evidence="7 8">
    <name type="scientific">Candidatus Yanofskybacteria bacterium RIFCSPHIGHO2_02_FULL_39_10</name>
    <dbReference type="NCBI Taxonomy" id="1802674"/>
    <lineage>
        <taxon>Bacteria</taxon>
        <taxon>Candidatus Yanofskyibacteriota</taxon>
    </lineage>
</organism>
<dbReference type="EMBL" id="MGJO01000008">
    <property type="protein sequence ID" value="OGN09945.1"/>
    <property type="molecule type" value="Genomic_DNA"/>
</dbReference>
<accession>A0A1F8F9W2</accession>
<comment type="similarity">
    <text evidence="1">Belongs to the dUTPase family.</text>
</comment>
<dbReference type="PANTHER" id="PTHR11241">
    <property type="entry name" value="DEOXYURIDINE 5'-TRIPHOSPHATE NUCLEOTIDOHYDROLASE"/>
    <property type="match status" value="1"/>
</dbReference>
<dbReference type="GO" id="GO:0006226">
    <property type="term" value="P:dUMP biosynthetic process"/>
    <property type="evidence" value="ECO:0007669"/>
    <property type="project" value="InterPro"/>
</dbReference>
<dbReference type="PANTHER" id="PTHR11241:SF0">
    <property type="entry name" value="DEOXYURIDINE 5'-TRIPHOSPHATE NUCLEOTIDOHYDROLASE"/>
    <property type="match status" value="1"/>
</dbReference>